<organism evidence="3 4">
    <name type="scientific">Cephaloticoccus primus</name>
    <dbReference type="NCBI Taxonomy" id="1548207"/>
    <lineage>
        <taxon>Bacteria</taxon>
        <taxon>Pseudomonadati</taxon>
        <taxon>Verrucomicrobiota</taxon>
        <taxon>Opitutia</taxon>
        <taxon>Opitutales</taxon>
        <taxon>Opitutaceae</taxon>
        <taxon>Cephaloticoccus</taxon>
    </lineage>
</organism>
<dbReference type="RefSeq" id="WP_068630707.1">
    <property type="nucleotide sequence ID" value="NZ_LSZQ01000052.1"/>
</dbReference>
<dbReference type="AlphaFoldDB" id="A0A139SKU3"/>
<accession>A0A139SKU3</accession>
<dbReference type="SUPFAM" id="SSF53448">
    <property type="entry name" value="Nucleotide-diphospho-sugar transferases"/>
    <property type="match status" value="1"/>
</dbReference>
<evidence type="ECO:0000259" key="2">
    <source>
        <dbReference type="Pfam" id="PF00535"/>
    </source>
</evidence>
<dbReference type="PANTHER" id="PTHR43630:SF2">
    <property type="entry name" value="GLYCOSYLTRANSFERASE"/>
    <property type="match status" value="1"/>
</dbReference>
<sequence>MRNVGPQPPPDSSAPPPLPISVVIVARDEAANLPRCLGSVRGWVAEIIVALNGTTDDSAAIARAHGALVHELPWAGYRDTKNAALDLATHAWALCLDADEEVSPALRQSIHAFFTSGMGGRDGRGGSAAAAGEVGRAGGFVGARFPRKVWFINRWITHGDWYPDLSLRLVLRAKSRWGGDAFVHEKMVCDGPVATLRGDLHHYSFPTLASHVDKITPFAALFLKQQRARGRRFSLLAALTRPAWRFIRAYFLRRGFLDGYPGLYIAWATAFGAFVRYSTLYENETRKEPPDAE</sequence>
<comment type="similarity">
    <text evidence="1">Belongs to the glycosyltransferase 2 family. WaaE/KdtX subfamily.</text>
</comment>
<dbReference type="OrthoDB" id="9815923at2"/>
<name>A0A139SKU3_9BACT</name>
<evidence type="ECO:0000256" key="1">
    <source>
        <dbReference type="ARBA" id="ARBA00038494"/>
    </source>
</evidence>
<feature type="domain" description="Glycosyltransferase 2-like" evidence="2">
    <location>
        <begin position="21"/>
        <end position="105"/>
    </location>
</feature>
<dbReference type="Proteomes" id="UP000070058">
    <property type="component" value="Unassembled WGS sequence"/>
</dbReference>
<evidence type="ECO:0000313" key="4">
    <source>
        <dbReference type="Proteomes" id="UP000070058"/>
    </source>
</evidence>
<dbReference type="PANTHER" id="PTHR43630">
    <property type="entry name" value="POLY-BETA-1,6-N-ACETYL-D-GLUCOSAMINE SYNTHASE"/>
    <property type="match status" value="1"/>
</dbReference>
<proteinExistence type="inferred from homology"/>
<dbReference type="Gene3D" id="3.90.550.10">
    <property type="entry name" value="Spore Coat Polysaccharide Biosynthesis Protein SpsA, Chain A"/>
    <property type="match status" value="1"/>
</dbReference>
<comment type="caution">
    <text evidence="3">The sequence shown here is derived from an EMBL/GenBank/DDBJ whole genome shotgun (WGS) entry which is preliminary data.</text>
</comment>
<gene>
    <name evidence="3" type="ORF">AXK11_07230</name>
</gene>
<dbReference type="Pfam" id="PF00535">
    <property type="entry name" value="Glycos_transf_2"/>
    <property type="match status" value="1"/>
</dbReference>
<evidence type="ECO:0000313" key="3">
    <source>
        <dbReference type="EMBL" id="KXU35137.1"/>
    </source>
</evidence>
<dbReference type="CDD" id="cd02511">
    <property type="entry name" value="Beta4Glucosyltransferase"/>
    <property type="match status" value="1"/>
</dbReference>
<dbReference type="InterPro" id="IPR029044">
    <property type="entry name" value="Nucleotide-diphossugar_trans"/>
</dbReference>
<keyword evidence="4" id="KW-1185">Reference proteome</keyword>
<dbReference type="InterPro" id="IPR001173">
    <property type="entry name" value="Glyco_trans_2-like"/>
</dbReference>
<dbReference type="STRING" id="1548207.AXK11_07230"/>
<reference evidence="4" key="1">
    <citation type="submission" date="2016-02" db="EMBL/GenBank/DDBJ databases">
        <authorList>
            <person name="Sanders J.G."/>
            <person name="Lin J.Y."/>
            <person name="Wertz J.T."/>
            <person name="Russell J.A."/>
            <person name="Moreau C.S."/>
            <person name="Powell S."/>
        </authorList>
    </citation>
    <scope>NUCLEOTIDE SEQUENCE [LARGE SCALE GENOMIC DNA]</scope>
    <source>
        <strain evidence="4">CAG34</strain>
    </source>
</reference>
<protein>
    <recommendedName>
        <fullName evidence="2">Glycosyltransferase 2-like domain-containing protein</fullName>
    </recommendedName>
</protein>
<dbReference type="EMBL" id="LSZQ01000052">
    <property type="protein sequence ID" value="KXU35137.1"/>
    <property type="molecule type" value="Genomic_DNA"/>
</dbReference>